<protein>
    <submittedName>
        <fullName evidence="2">Uncharacterized protein</fullName>
    </submittedName>
</protein>
<organism evidence="2">
    <name type="scientific">bioreactor metagenome</name>
    <dbReference type="NCBI Taxonomy" id="1076179"/>
    <lineage>
        <taxon>unclassified sequences</taxon>
        <taxon>metagenomes</taxon>
        <taxon>ecological metagenomes</taxon>
    </lineage>
</organism>
<keyword evidence="1" id="KW-0472">Membrane</keyword>
<feature type="transmembrane region" description="Helical" evidence="1">
    <location>
        <begin position="41"/>
        <end position="59"/>
    </location>
</feature>
<gene>
    <name evidence="2" type="ORF">SDC9_92889</name>
</gene>
<reference evidence="2" key="1">
    <citation type="submission" date="2019-08" db="EMBL/GenBank/DDBJ databases">
        <authorList>
            <person name="Kucharzyk K."/>
            <person name="Murdoch R.W."/>
            <person name="Higgins S."/>
            <person name="Loffler F."/>
        </authorList>
    </citation>
    <scope>NUCLEOTIDE SEQUENCE</scope>
</reference>
<feature type="transmembrane region" description="Helical" evidence="1">
    <location>
        <begin position="133"/>
        <end position="156"/>
    </location>
</feature>
<feature type="transmembrane region" description="Helical" evidence="1">
    <location>
        <begin position="168"/>
        <end position="187"/>
    </location>
</feature>
<name>A0A645A1R9_9ZZZZ</name>
<proteinExistence type="predicted"/>
<evidence type="ECO:0000256" key="1">
    <source>
        <dbReference type="SAM" id="Phobius"/>
    </source>
</evidence>
<dbReference type="AlphaFoldDB" id="A0A645A1R9"/>
<evidence type="ECO:0000313" key="2">
    <source>
        <dbReference type="EMBL" id="MPM46191.1"/>
    </source>
</evidence>
<keyword evidence="1" id="KW-0812">Transmembrane</keyword>
<accession>A0A645A1R9</accession>
<feature type="transmembrane region" description="Helical" evidence="1">
    <location>
        <begin position="96"/>
        <end position="121"/>
    </location>
</feature>
<dbReference type="EMBL" id="VSSQ01011179">
    <property type="protein sequence ID" value="MPM46191.1"/>
    <property type="molecule type" value="Genomic_DNA"/>
</dbReference>
<feature type="transmembrane region" description="Helical" evidence="1">
    <location>
        <begin position="222"/>
        <end position="246"/>
    </location>
</feature>
<comment type="caution">
    <text evidence="2">The sequence shown here is derived from an EMBL/GenBank/DDBJ whole genome shotgun (WGS) entry which is preliminary data.</text>
</comment>
<sequence length="250" mass="27266">MAVGMLVGALEAMKVSAGSVQEIAFSISNIISKGISMGVSAAFQALVWTTVGFVIADHAGKKNLSSKEHVWKVEDLPELQPNEKTRIPLSDGIAELVVTVVFSIIGILFCLGTFPFAMIIIDGQMQVTNIFSAEFLAALIPVIAVTAVFGIVSAVVKINDCRWTPMVCTLHILHKLVSMALSVYMLTRPYIFSAEFTAFMKNFNIQELWGFPWFGVNGMNPFLIFIIVVMVIGTLADCIKAITLTVKDKK</sequence>
<keyword evidence="1" id="KW-1133">Transmembrane helix</keyword>